<dbReference type="CDD" id="cd20557">
    <property type="entry name" value="CYCLIN_ScPCL1-like"/>
    <property type="match status" value="1"/>
</dbReference>
<gene>
    <name evidence="1" type="ORF">H4219_000282</name>
</gene>
<sequence>MTSLVHTTNYAIHSAPVQQLADMSSKVMRILWTPDTQNKAAESSLQYFRSFCEGLFKATQLSASVIVLALFYVRRFKFRHPKLYAGAGSEYRMFTVSLMLASKYLEDNTFTTKTWSEVSEIPAGQLAIMQREFLVVIDHRLSITNTEYENWITQLDLIAFSNSNSQPNASKQVASRLGCHQAIPYITPPTSPHGLQTSNSRRRSWYPEECQVVPSPSATSFDSYESASSDVFDSYHHHGVAINCSNDAKRQRVSYSRAAKTTTNVTAATTSAILSTCAGTAPAVIMPSLPTTSSNKQFAMSMAYCPNASQAMIGNDSRMVVVSQQQQRQFVATSPPYSIGSINQHLCLPSFPSLFRTALDKSFVPQVYSLVTHSTPGYY</sequence>
<dbReference type="Proteomes" id="UP001150538">
    <property type="component" value="Unassembled WGS sequence"/>
</dbReference>
<dbReference type="GO" id="GO:0005634">
    <property type="term" value="C:nucleus"/>
    <property type="evidence" value="ECO:0007669"/>
    <property type="project" value="TreeGrafter"/>
</dbReference>
<accession>A0A9W8A8U2</accession>
<dbReference type="GO" id="GO:0019901">
    <property type="term" value="F:protein kinase binding"/>
    <property type="evidence" value="ECO:0007669"/>
    <property type="project" value="InterPro"/>
</dbReference>
<dbReference type="GO" id="GO:0000307">
    <property type="term" value="C:cyclin-dependent protein kinase holoenzyme complex"/>
    <property type="evidence" value="ECO:0007669"/>
    <property type="project" value="TreeGrafter"/>
</dbReference>
<dbReference type="Gene3D" id="1.10.472.10">
    <property type="entry name" value="Cyclin-like"/>
    <property type="match status" value="1"/>
</dbReference>
<evidence type="ECO:0008006" key="3">
    <source>
        <dbReference type="Google" id="ProtNLM"/>
    </source>
</evidence>
<dbReference type="OrthoDB" id="244495at2759"/>
<keyword evidence="2" id="KW-1185">Reference proteome</keyword>
<name>A0A9W8A8U2_9FUNG</name>
<dbReference type="SUPFAM" id="SSF47954">
    <property type="entry name" value="Cyclin-like"/>
    <property type="match status" value="1"/>
</dbReference>
<organism evidence="1 2">
    <name type="scientific">Mycoemilia scoparia</name>
    <dbReference type="NCBI Taxonomy" id="417184"/>
    <lineage>
        <taxon>Eukaryota</taxon>
        <taxon>Fungi</taxon>
        <taxon>Fungi incertae sedis</taxon>
        <taxon>Zoopagomycota</taxon>
        <taxon>Kickxellomycotina</taxon>
        <taxon>Kickxellomycetes</taxon>
        <taxon>Kickxellales</taxon>
        <taxon>Kickxellaceae</taxon>
        <taxon>Mycoemilia</taxon>
    </lineage>
</organism>
<protein>
    <recommendedName>
        <fullName evidence="3">Cyclin N-terminal domain-containing protein</fullName>
    </recommendedName>
</protein>
<proteinExistence type="predicted"/>
<dbReference type="GO" id="GO:0016538">
    <property type="term" value="F:cyclin-dependent protein serine/threonine kinase regulator activity"/>
    <property type="evidence" value="ECO:0007669"/>
    <property type="project" value="TreeGrafter"/>
</dbReference>
<dbReference type="Pfam" id="PF08613">
    <property type="entry name" value="Cyclin"/>
    <property type="match status" value="1"/>
</dbReference>
<dbReference type="EMBL" id="JANBPU010000002">
    <property type="protein sequence ID" value="KAJ1921935.1"/>
    <property type="molecule type" value="Genomic_DNA"/>
</dbReference>
<comment type="caution">
    <text evidence="1">The sequence shown here is derived from an EMBL/GenBank/DDBJ whole genome shotgun (WGS) entry which is preliminary data.</text>
</comment>
<reference evidence="1" key="1">
    <citation type="submission" date="2022-07" db="EMBL/GenBank/DDBJ databases">
        <title>Phylogenomic reconstructions and comparative analyses of Kickxellomycotina fungi.</title>
        <authorList>
            <person name="Reynolds N.K."/>
            <person name="Stajich J.E."/>
            <person name="Barry K."/>
            <person name="Grigoriev I.V."/>
            <person name="Crous P."/>
            <person name="Smith M.E."/>
        </authorList>
    </citation>
    <scope>NUCLEOTIDE SEQUENCE</scope>
    <source>
        <strain evidence="1">NBRC 100468</strain>
    </source>
</reference>
<dbReference type="AlphaFoldDB" id="A0A9W8A8U2"/>
<dbReference type="PANTHER" id="PTHR15615:SF27">
    <property type="entry name" value="PHO85 CYCLIN CLG1"/>
    <property type="match status" value="1"/>
</dbReference>
<evidence type="ECO:0000313" key="2">
    <source>
        <dbReference type="Proteomes" id="UP001150538"/>
    </source>
</evidence>
<evidence type="ECO:0000313" key="1">
    <source>
        <dbReference type="EMBL" id="KAJ1921935.1"/>
    </source>
</evidence>
<dbReference type="InterPro" id="IPR036915">
    <property type="entry name" value="Cyclin-like_sf"/>
</dbReference>
<dbReference type="PANTHER" id="PTHR15615">
    <property type="match status" value="1"/>
</dbReference>
<dbReference type="InterPro" id="IPR013922">
    <property type="entry name" value="Cyclin_PHO80-like"/>
</dbReference>